<evidence type="ECO:0000256" key="9">
    <source>
        <dbReference type="ARBA" id="ARBA00049485"/>
    </source>
</evidence>
<organism evidence="14 15">
    <name type="scientific">Rhinocladiella mackenziei CBS 650.93</name>
    <dbReference type="NCBI Taxonomy" id="1442369"/>
    <lineage>
        <taxon>Eukaryota</taxon>
        <taxon>Fungi</taxon>
        <taxon>Dikarya</taxon>
        <taxon>Ascomycota</taxon>
        <taxon>Pezizomycotina</taxon>
        <taxon>Eurotiomycetes</taxon>
        <taxon>Chaetothyriomycetidae</taxon>
        <taxon>Chaetothyriales</taxon>
        <taxon>Herpotrichiellaceae</taxon>
        <taxon>Rhinocladiella</taxon>
    </lineage>
</organism>
<dbReference type="PIRSF" id="PIRSF000097">
    <property type="entry name" value="AKR"/>
    <property type="match status" value="1"/>
</dbReference>
<dbReference type="OrthoDB" id="416253at2759"/>
<accession>A0A0D2GZA4</accession>
<dbReference type="PRINTS" id="PR00069">
    <property type="entry name" value="ALDKETRDTASE"/>
</dbReference>
<dbReference type="PANTHER" id="PTHR11732">
    <property type="entry name" value="ALDO/KETO REDUCTASE"/>
    <property type="match status" value="1"/>
</dbReference>
<evidence type="ECO:0000256" key="1">
    <source>
        <dbReference type="ARBA" id="ARBA00004722"/>
    </source>
</evidence>
<evidence type="ECO:0000256" key="7">
    <source>
        <dbReference type="ARBA" id="ARBA00025065"/>
    </source>
</evidence>
<dbReference type="VEuPathDB" id="FungiDB:Z518_07036"/>
<evidence type="ECO:0000256" key="12">
    <source>
        <dbReference type="PIRSR" id="PIRSR000097-3"/>
    </source>
</evidence>
<dbReference type="InterPro" id="IPR020471">
    <property type="entry name" value="AKR"/>
</dbReference>
<name>A0A0D2GZA4_9EURO</name>
<dbReference type="Gene3D" id="3.20.20.100">
    <property type="entry name" value="NADP-dependent oxidoreductase domain"/>
    <property type="match status" value="1"/>
</dbReference>
<dbReference type="GeneID" id="25295107"/>
<protein>
    <recommendedName>
        <fullName evidence="3">D-xylose reductase [NAD(P)H]</fullName>
        <ecNumber evidence="3">1.1.1.307</ecNumber>
    </recommendedName>
</protein>
<feature type="binding site" evidence="11">
    <location>
        <position position="113"/>
    </location>
    <ligand>
        <name>substrate</name>
    </ligand>
</feature>
<dbReference type="RefSeq" id="XP_013270619.1">
    <property type="nucleotide sequence ID" value="XM_013415165.1"/>
</dbReference>
<evidence type="ECO:0000256" key="10">
    <source>
        <dbReference type="PIRSR" id="PIRSR000097-1"/>
    </source>
</evidence>
<feature type="active site" description="Proton donor" evidence="10">
    <location>
        <position position="51"/>
    </location>
</feature>
<reference evidence="14 15" key="1">
    <citation type="submission" date="2015-01" db="EMBL/GenBank/DDBJ databases">
        <title>The Genome Sequence of Rhinocladiella mackenzie CBS 650.93.</title>
        <authorList>
            <consortium name="The Broad Institute Genomics Platform"/>
            <person name="Cuomo C."/>
            <person name="de Hoog S."/>
            <person name="Gorbushina A."/>
            <person name="Stielow B."/>
            <person name="Teixiera M."/>
            <person name="Abouelleil A."/>
            <person name="Chapman S.B."/>
            <person name="Priest M."/>
            <person name="Young S.K."/>
            <person name="Wortman J."/>
            <person name="Nusbaum C."/>
            <person name="Birren B."/>
        </authorList>
    </citation>
    <scope>NUCLEOTIDE SEQUENCE [LARGE SCALE GENOMIC DNA]</scope>
    <source>
        <strain evidence="14 15">CBS 650.93</strain>
    </source>
</reference>
<dbReference type="PROSITE" id="PS00062">
    <property type="entry name" value="ALDOKETO_REDUCTASE_2"/>
    <property type="match status" value="1"/>
</dbReference>
<dbReference type="STRING" id="1442369.A0A0D2GZA4"/>
<comment type="pathway">
    <text evidence="1">Carbohydrate metabolism; D-xylose degradation.</text>
</comment>
<dbReference type="Pfam" id="PF00248">
    <property type="entry name" value="Aldo_ket_red"/>
    <property type="match status" value="1"/>
</dbReference>
<comment type="function">
    <text evidence="7">Catalyzes the initial reaction in the xylose utilization pathway by reducing D-xylose into xylitol. Xylose is a major component of hemicelluloses such as xylan. Most fungi utilize D-xylose via three enzymatic reactions, xylose reductase (XR), xylitol dehydrogenase (XDH), and xylulokinase, to form xylulose 5-phosphate, which enters pentose phosphate pathway.</text>
</comment>
<comment type="catalytic activity">
    <reaction evidence="9">
        <text>xylitol + NAD(+) = D-xylose + NADH + H(+)</text>
        <dbReference type="Rhea" id="RHEA:27441"/>
        <dbReference type="ChEBI" id="CHEBI:15378"/>
        <dbReference type="ChEBI" id="CHEBI:17151"/>
        <dbReference type="ChEBI" id="CHEBI:53455"/>
        <dbReference type="ChEBI" id="CHEBI:57540"/>
        <dbReference type="ChEBI" id="CHEBI:57945"/>
        <dbReference type="EC" id="1.1.1.307"/>
    </reaction>
</comment>
<proteinExistence type="inferred from homology"/>
<keyword evidence="15" id="KW-1185">Reference proteome</keyword>
<dbReference type="FunFam" id="3.20.20.100:FF:000007">
    <property type="entry name" value="NAD(P)H-dependent D-xylose reductase xyl1"/>
    <property type="match status" value="1"/>
</dbReference>
<evidence type="ECO:0000256" key="5">
    <source>
        <dbReference type="ARBA" id="ARBA00023002"/>
    </source>
</evidence>
<dbReference type="SUPFAM" id="SSF51430">
    <property type="entry name" value="NAD(P)-linked oxidoreductase"/>
    <property type="match status" value="1"/>
</dbReference>
<dbReference type="EMBL" id="KN847479">
    <property type="protein sequence ID" value="KIX03483.1"/>
    <property type="molecule type" value="Genomic_DNA"/>
</dbReference>
<dbReference type="HOGENOM" id="CLU_023205_0_0_1"/>
<dbReference type="Proteomes" id="UP000053617">
    <property type="component" value="Unassembled WGS sequence"/>
</dbReference>
<keyword evidence="5" id="KW-0560">Oxidoreductase</keyword>
<evidence type="ECO:0000256" key="2">
    <source>
        <dbReference type="ARBA" id="ARBA00007905"/>
    </source>
</evidence>
<keyword evidence="4" id="KW-0119">Carbohydrate metabolism</keyword>
<dbReference type="InterPro" id="IPR018170">
    <property type="entry name" value="Aldo/ket_reductase_CS"/>
</dbReference>
<evidence type="ECO:0000256" key="3">
    <source>
        <dbReference type="ARBA" id="ARBA00012845"/>
    </source>
</evidence>
<evidence type="ECO:0000313" key="14">
    <source>
        <dbReference type="EMBL" id="KIX03483.1"/>
    </source>
</evidence>
<dbReference type="InterPro" id="IPR036812">
    <property type="entry name" value="NAD(P)_OxRdtase_dom_sf"/>
</dbReference>
<dbReference type="InterPro" id="IPR023210">
    <property type="entry name" value="NADP_OxRdtase_dom"/>
</dbReference>
<dbReference type="EC" id="1.1.1.307" evidence="3"/>
<evidence type="ECO:0000256" key="4">
    <source>
        <dbReference type="ARBA" id="ARBA00022629"/>
    </source>
</evidence>
<keyword evidence="4" id="KW-0859">Xylose metabolism</keyword>
<dbReference type="AlphaFoldDB" id="A0A0D2GZA4"/>
<dbReference type="PROSITE" id="PS00798">
    <property type="entry name" value="ALDOKETO_REDUCTASE_1"/>
    <property type="match status" value="1"/>
</dbReference>
<dbReference type="GO" id="GO:0016491">
    <property type="term" value="F:oxidoreductase activity"/>
    <property type="evidence" value="ECO:0007669"/>
    <property type="project" value="UniProtKB-KW"/>
</dbReference>
<dbReference type="GO" id="GO:0042732">
    <property type="term" value="P:D-xylose metabolic process"/>
    <property type="evidence" value="ECO:0007669"/>
    <property type="project" value="UniProtKB-KW"/>
</dbReference>
<sequence>MASPTIPLKLSGHSIPQIGLGLWKVPNDCAADIVYKAIENGYRHFDGACDYGNEKEAGQGIARAIKDGLVKREDIFVTTKLWATFYEPYHVEQLCKRQLADWGLDYFDLYLIHFPLPLQYVDPAERYPPGWSIAADRWETKTSNVSLATTWRAMESLVDGGLVKNIGVCNFQGGLLMDLPRSARIPPCMLQIEHHPYLVQSQLMDLCKDLGIAVTAYSSFGPLSYRDLQIPKAMTASLLFENDIVASMATKHGKRPAQILLKWAVQRGLIVIPKSNDTTRQKENMDLFSFELSSEEMNAISSLDKGLRFNDPVSPLIQTLSNRLLLLVLSKHW</sequence>
<dbReference type="PROSITE" id="PS00063">
    <property type="entry name" value="ALDOKETO_REDUCTASE_3"/>
    <property type="match status" value="1"/>
</dbReference>
<comment type="catalytic activity">
    <reaction evidence="8">
        <text>xylitol + NADP(+) = D-xylose + NADPH + H(+)</text>
        <dbReference type="Rhea" id="RHEA:27445"/>
        <dbReference type="ChEBI" id="CHEBI:15378"/>
        <dbReference type="ChEBI" id="CHEBI:17151"/>
        <dbReference type="ChEBI" id="CHEBI:53455"/>
        <dbReference type="ChEBI" id="CHEBI:57783"/>
        <dbReference type="ChEBI" id="CHEBI:58349"/>
        <dbReference type="EC" id="1.1.1.307"/>
    </reaction>
</comment>
<evidence type="ECO:0000256" key="6">
    <source>
        <dbReference type="ARBA" id="ARBA00023027"/>
    </source>
</evidence>
<keyword evidence="6" id="KW-0520">NAD</keyword>
<evidence type="ECO:0000259" key="13">
    <source>
        <dbReference type="Pfam" id="PF00248"/>
    </source>
</evidence>
<feature type="site" description="Lowers pKa of active site Tyr" evidence="12">
    <location>
        <position position="80"/>
    </location>
</feature>
<evidence type="ECO:0000256" key="8">
    <source>
        <dbReference type="ARBA" id="ARBA00047534"/>
    </source>
</evidence>
<evidence type="ECO:0000256" key="11">
    <source>
        <dbReference type="PIRSR" id="PIRSR000097-2"/>
    </source>
</evidence>
<gene>
    <name evidence="14" type="ORF">Z518_07036</name>
</gene>
<comment type="similarity">
    <text evidence="2">Belongs to the aldo/keto reductase family.</text>
</comment>
<evidence type="ECO:0000313" key="15">
    <source>
        <dbReference type="Proteomes" id="UP000053617"/>
    </source>
</evidence>
<feature type="domain" description="NADP-dependent oxidoreductase" evidence="13">
    <location>
        <begin position="18"/>
        <end position="304"/>
    </location>
</feature>